<evidence type="ECO:0000256" key="5">
    <source>
        <dbReference type="ARBA" id="ARBA00023242"/>
    </source>
</evidence>
<protein>
    <submittedName>
        <fullName evidence="9">Methyl-CpG-binding domain protein 2-like</fullName>
    </submittedName>
</protein>
<dbReference type="Pfam" id="PF01429">
    <property type="entry name" value="MBD"/>
    <property type="match status" value="1"/>
</dbReference>
<comment type="subcellular location">
    <subcellularLocation>
        <location evidence="1">Nucleus</location>
    </subcellularLocation>
</comment>
<dbReference type="InterPro" id="IPR016177">
    <property type="entry name" value="DNA-bd_dom_sf"/>
</dbReference>
<dbReference type="SUPFAM" id="SSF54171">
    <property type="entry name" value="DNA-binding domain"/>
    <property type="match status" value="1"/>
</dbReference>
<reference evidence="9" key="1">
    <citation type="submission" date="2025-08" db="UniProtKB">
        <authorList>
            <consortium name="RefSeq"/>
        </authorList>
    </citation>
    <scope>IDENTIFICATION</scope>
    <source>
        <tissue evidence="9">Testes</tissue>
    </source>
</reference>
<evidence type="ECO:0000313" key="8">
    <source>
        <dbReference type="Proteomes" id="UP000694865"/>
    </source>
</evidence>
<evidence type="ECO:0000256" key="6">
    <source>
        <dbReference type="SAM" id="Coils"/>
    </source>
</evidence>
<keyword evidence="4" id="KW-0804">Transcription</keyword>
<gene>
    <name evidence="9" type="primary">LOC100376048</name>
</gene>
<evidence type="ECO:0000256" key="4">
    <source>
        <dbReference type="ARBA" id="ARBA00023163"/>
    </source>
</evidence>
<dbReference type="Pfam" id="PF16564">
    <property type="entry name" value="MBDa"/>
    <property type="match status" value="1"/>
</dbReference>
<dbReference type="CDD" id="cd01396">
    <property type="entry name" value="MeCP2_MBD"/>
    <property type="match status" value="1"/>
</dbReference>
<sequence>MEKRRVDDCSALPKGWKREEVIRKSGLSAGKSDVYYFSPNGKKFRSKPQLARFLGDSFDLSTFDFRTGKISAASIRKSKRLRNVHYDYSKGTRHDATLILPIRQTASIFKQPVSSITNHPISKVRAEGKQDLTDQPKQVITSIYHTTALCNVGCLIIKFFLFCWYICGKNHPVFFFPGLGPGYTNESLLQSLATNLHLSTQPVTGQTATQSAIEKNPGVYLNTDQPLCPRFVVTDADIKKQEDKVVEARKKLEELLSEEIEVDEQENTE</sequence>
<dbReference type="Proteomes" id="UP000694865">
    <property type="component" value="Unplaced"/>
</dbReference>
<dbReference type="GeneID" id="100376048"/>
<keyword evidence="2" id="KW-0805">Transcription regulation</keyword>
<accession>A0ABM0LY49</accession>
<proteinExistence type="predicted"/>
<evidence type="ECO:0000256" key="1">
    <source>
        <dbReference type="ARBA" id="ARBA00004123"/>
    </source>
</evidence>
<name>A0ABM0LY49_SACKO</name>
<dbReference type="RefSeq" id="XP_006812690.1">
    <property type="nucleotide sequence ID" value="XM_006812627.1"/>
</dbReference>
<dbReference type="InterPro" id="IPR025884">
    <property type="entry name" value="MeCpG-bd_2/3_C_dom"/>
</dbReference>
<keyword evidence="3" id="KW-0238">DNA-binding</keyword>
<keyword evidence="6" id="KW-0175">Coiled coil</keyword>
<feature type="coiled-coil region" evidence="6">
    <location>
        <begin position="238"/>
        <end position="268"/>
    </location>
</feature>
<dbReference type="SMART" id="SM00391">
    <property type="entry name" value="MBD"/>
    <property type="match status" value="1"/>
</dbReference>
<dbReference type="InterPro" id="IPR001739">
    <property type="entry name" value="Methyl_CpG_DNA-bd"/>
</dbReference>
<evidence type="ECO:0000259" key="7">
    <source>
        <dbReference type="PROSITE" id="PS50982"/>
    </source>
</evidence>
<evidence type="ECO:0000313" key="9">
    <source>
        <dbReference type="RefSeq" id="XP_006812690.1"/>
    </source>
</evidence>
<evidence type="ECO:0000256" key="2">
    <source>
        <dbReference type="ARBA" id="ARBA00023015"/>
    </source>
</evidence>
<keyword evidence="8" id="KW-1185">Reference proteome</keyword>
<dbReference type="PANTHER" id="PTHR12396">
    <property type="entry name" value="METHYL-CPG BINDING PROTEIN, MBD"/>
    <property type="match status" value="1"/>
</dbReference>
<evidence type="ECO:0000256" key="3">
    <source>
        <dbReference type="ARBA" id="ARBA00023125"/>
    </source>
</evidence>
<organism evidence="8 9">
    <name type="scientific">Saccoglossus kowalevskii</name>
    <name type="common">Acorn worm</name>
    <dbReference type="NCBI Taxonomy" id="10224"/>
    <lineage>
        <taxon>Eukaryota</taxon>
        <taxon>Metazoa</taxon>
        <taxon>Hemichordata</taxon>
        <taxon>Enteropneusta</taxon>
        <taxon>Harrimaniidae</taxon>
        <taxon>Saccoglossus</taxon>
    </lineage>
</organism>
<dbReference type="InterPro" id="IPR032343">
    <property type="entry name" value="MBD2/MBD3_p55-bd"/>
</dbReference>
<dbReference type="PROSITE" id="PS50982">
    <property type="entry name" value="MBD"/>
    <property type="match status" value="1"/>
</dbReference>
<keyword evidence="5" id="KW-0539">Nucleus</keyword>
<dbReference type="Gene3D" id="3.30.890.10">
    <property type="entry name" value="Methyl-cpg-binding Protein 2, Chain A"/>
    <property type="match status" value="1"/>
</dbReference>
<dbReference type="PANTHER" id="PTHR12396:SF0">
    <property type="entry name" value="METHYL-CPG BINDING DOMAIN PROTEIN-LIKE, ISOFORM C"/>
    <property type="match status" value="1"/>
</dbReference>
<dbReference type="Pfam" id="PF14048">
    <property type="entry name" value="MBD_C"/>
    <property type="match status" value="1"/>
</dbReference>
<feature type="domain" description="MBD" evidence="7">
    <location>
        <begin position="2"/>
        <end position="70"/>
    </location>
</feature>